<dbReference type="AlphaFoldDB" id="A0A7K0GNE8"/>
<name>A0A7K0GNE8_PARDI</name>
<accession>A0A7K0GNE8</accession>
<dbReference type="Pfam" id="PF01609">
    <property type="entry name" value="DDE_Tnp_1"/>
    <property type="match status" value="1"/>
</dbReference>
<dbReference type="NCBIfam" id="NF033591">
    <property type="entry name" value="transpos_IS4_2"/>
    <property type="match status" value="1"/>
</dbReference>
<sequence>MNRLKTTELNTMNAFTILHNMLRAVTPKSIHKARFNTLVAAVKSLLHCQQCTLTSIGRNLNSKTTEKHDIKRIDRLLSNHALLRESTTVYVHLSRFVVTEKHPVILVDWSHADTQTKYCILRASIVSEGRSLTLYQESAFSFQYHCPKVQKRFLKMLKLILPSDCRPVIVTDAGFKVPWLKAVRNNGWHYISRVRGTAHLKTQDSDEFVPCQSLFKRNQRKSQYLGATELTKSAKYQTHAVLVGKGHKLLKRDKKRGYKEPWLLVSSLPKRHHFLEKVLKLYGMRMQIEAGFRDQKSVRFGLGSDLHRTNKLYRLDILLLLATLAHWFSMMLGAVIDKAGKTGSFQANSTKSRRVVSWAFVGLRYFKKQSIKLRRRDYLEGLAYFVQVVVKLDWKNMDVSDVIET</sequence>
<dbReference type="GO" id="GO:0004803">
    <property type="term" value="F:transposase activity"/>
    <property type="evidence" value="ECO:0007669"/>
    <property type="project" value="InterPro"/>
</dbReference>
<dbReference type="EMBL" id="WKLT01000087">
    <property type="protein sequence ID" value="MRY60689.1"/>
    <property type="molecule type" value="Genomic_DNA"/>
</dbReference>
<dbReference type="InterPro" id="IPR002559">
    <property type="entry name" value="Transposase_11"/>
</dbReference>
<dbReference type="SUPFAM" id="SSF53098">
    <property type="entry name" value="Ribonuclease H-like"/>
    <property type="match status" value="1"/>
</dbReference>
<feature type="domain" description="Transposase IS4-like" evidence="1">
    <location>
        <begin position="151"/>
        <end position="322"/>
    </location>
</feature>
<evidence type="ECO:0000313" key="2">
    <source>
        <dbReference type="EMBL" id="MRY60689.1"/>
    </source>
</evidence>
<protein>
    <submittedName>
        <fullName evidence="2">IS4 family transposase</fullName>
    </submittedName>
</protein>
<evidence type="ECO:0000313" key="3">
    <source>
        <dbReference type="Proteomes" id="UP000463337"/>
    </source>
</evidence>
<comment type="caution">
    <text evidence="2">The sequence shown here is derived from an EMBL/GenBank/DDBJ whole genome shotgun (WGS) entry which is preliminary data.</text>
</comment>
<dbReference type="Proteomes" id="UP000463337">
    <property type="component" value="Unassembled WGS sequence"/>
</dbReference>
<dbReference type="GO" id="GO:0006313">
    <property type="term" value="P:DNA transposition"/>
    <property type="evidence" value="ECO:0007669"/>
    <property type="project" value="InterPro"/>
</dbReference>
<dbReference type="GO" id="GO:0003677">
    <property type="term" value="F:DNA binding"/>
    <property type="evidence" value="ECO:0007669"/>
    <property type="project" value="InterPro"/>
</dbReference>
<reference evidence="2 3" key="1">
    <citation type="journal article" date="2019" name="Nat. Med.">
        <title>A library of human gut bacterial isolates paired with longitudinal multiomics data enables mechanistic microbiome research.</title>
        <authorList>
            <person name="Poyet M."/>
            <person name="Groussin M."/>
            <person name="Gibbons S.M."/>
            <person name="Avila-Pacheco J."/>
            <person name="Jiang X."/>
            <person name="Kearney S.M."/>
            <person name="Perrotta A.R."/>
            <person name="Berdy B."/>
            <person name="Zhao S."/>
            <person name="Lieberman T.D."/>
            <person name="Swanson P.K."/>
            <person name="Smith M."/>
            <person name="Roesemann S."/>
            <person name="Alexander J.E."/>
            <person name="Rich S.A."/>
            <person name="Livny J."/>
            <person name="Vlamakis H."/>
            <person name="Clish C."/>
            <person name="Bullock K."/>
            <person name="Deik A."/>
            <person name="Scott J."/>
            <person name="Pierce K.A."/>
            <person name="Xavier R.J."/>
            <person name="Alm E.J."/>
        </authorList>
    </citation>
    <scope>NUCLEOTIDE SEQUENCE [LARGE SCALE GENOMIC DNA]</scope>
    <source>
        <strain evidence="2 3">BIOML-A41</strain>
    </source>
</reference>
<dbReference type="InterPro" id="IPR047658">
    <property type="entry name" value="IS4-like_transpos"/>
</dbReference>
<dbReference type="PANTHER" id="PTHR35404">
    <property type="entry name" value="TRANSPOSASE OF TN10"/>
    <property type="match status" value="1"/>
</dbReference>
<organism evidence="2 3">
    <name type="scientific">Parabacteroides distasonis</name>
    <dbReference type="NCBI Taxonomy" id="823"/>
    <lineage>
        <taxon>Bacteria</taxon>
        <taxon>Pseudomonadati</taxon>
        <taxon>Bacteroidota</taxon>
        <taxon>Bacteroidia</taxon>
        <taxon>Bacteroidales</taxon>
        <taxon>Tannerellaceae</taxon>
        <taxon>Parabacteroides</taxon>
    </lineage>
</organism>
<evidence type="ECO:0000259" key="1">
    <source>
        <dbReference type="Pfam" id="PF01609"/>
    </source>
</evidence>
<proteinExistence type="predicted"/>
<gene>
    <name evidence="2" type="ORF">GKD59_22955</name>
</gene>
<dbReference type="InterPro" id="IPR012337">
    <property type="entry name" value="RNaseH-like_sf"/>
</dbReference>
<dbReference type="PANTHER" id="PTHR35404:SF8">
    <property type="entry name" value="TRANSPOSASE OF TN10"/>
    <property type="match status" value="1"/>
</dbReference>